<reference evidence="2 4" key="1">
    <citation type="submission" date="2019-04" db="EMBL/GenBank/DDBJ databases">
        <title>Complete genome sequence of Agrobacterium larrymoorei CFBP5473.</title>
        <authorList>
            <person name="Haryono M."/>
            <person name="Chou L."/>
            <person name="Lin Y.-C."/>
            <person name="Lai E.-M."/>
            <person name="Kuo C.-H."/>
        </authorList>
    </citation>
    <scope>NUCLEOTIDE SEQUENCE [LARGE SCALE GENOMIC DNA]</scope>
    <source>
        <strain evidence="2 4">CFBP5473</strain>
    </source>
</reference>
<dbReference type="OrthoDB" id="9811423at2"/>
<evidence type="ECO:0000313" key="3">
    <source>
        <dbReference type="EMBL" id="QYA06957.1"/>
    </source>
</evidence>
<proteinExistence type="predicted"/>
<name>A0A4D7DMM8_9HYPH</name>
<evidence type="ECO:0000313" key="4">
    <source>
        <dbReference type="Proteomes" id="UP000298545"/>
    </source>
</evidence>
<reference evidence="3 5" key="2">
    <citation type="submission" date="2021-03" db="EMBL/GenBank/DDBJ databases">
        <title>Rapid diversification of plasmids in a genus of pathogenic and nitrogen fixing bacteria.</title>
        <authorList>
            <person name="Weisberg A.J."/>
            <person name="Miller M."/>
            <person name="Ream W."/>
            <person name="Grunwald N.J."/>
            <person name="Chang J.H."/>
        </authorList>
    </citation>
    <scope>NUCLEOTIDE SEQUENCE [LARGE SCALE GENOMIC DNA]</scope>
    <source>
        <strain evidence="3 5">AF3.44</strain>
    </source>
</reference>
<dbReference type="EMBL" id="CP072167">
    <property type="protein sequence ID" value="QYA06957.1"/>
    <property type="molecule type" value="Genomic_DNA"/>
</dbReference>
<sequence length="65" mass="7054">METPCINVCSLNPEGLCIGCYRTIDEIIGWSGFTAGERRRIMDELQGRESAGTTAQTSESEIANA</sequence>
<dbReference type="EMBL" id="CP039691">
    <property type="protein sequence ID" value="QCI97601.1"/>
    <property type="molecule type" value="Genomic_DNA"/>
</dbReference>
<dbReference type="Proteomes" id="UP000826513">
    <property type="component" value="Chromosome 1"/>
</dbReference>
<dbReference type="PANTHER" id="PTHR35175:SF2">
    <property type="entry name" value="DUF1289 DOMAIN-CONTAINING PROTEIN"/>
    <property type="match status" value="1"/>
</dbReference>
<gene>
    <name evidence="2" type="ORF">CFBP5473_06530</name>
    <name evidence="3" type="ORF">J5285_13165</name>
</gene>
<keyword evidence="5" id="KW-1185">Reference proteome</keyword>
<dbReference type="AlphaFoldDB" id="A0A4D7DMM8"/>
<dbReference type="KEGG" id="alf:CFBP5473_06530"/>
<dbReference type="Proteomes" id="UP000298545">
    <property type="component" value="Chromosome circular"/>
</dbReference>
<dbReference type="PANTHER" id="PTHR35175">
    <property type="entry name" value="DUF1289 DOMAIN-CONTAINING PROTEIN"/>
    <property type="match status" value="1"/>
</dbReference>
<organism evidence="2 4">
    <name type="scientific">Agrobacterium larrymoorei</name>
    <dbReference type="NCBI Taxonomy" id="160699"/>
    <lineage>
        <taxon>Bacteria</taxon>
        <taxon>Pseudomonadati</taxon>
        <taxon>Pseudomonadota</taxon>
        <taxon>Alphaproteobacteria</taxon>
        <taxon>Hyphomicrobiales</taxon>
        <taxon>Rhizobiaceae</taxon>
        <taxon>Rhizobium/Agrobacterium group</taxon>
        <taxon>Agrobacterium</taxon>
    </lineage>
</organism>
<accession>A0A4D7DMM8</accession>
<dbReference type="STRING" id="1367849.GCA_000518585_03278"/>
<protein>
    <submittedName>
        <fullName evidence="2">DUF1289 domain-containing protein</fullName>
    </submittedName>
</protein>
<evidence type="ECO:0000313" key="5">
    <source>
        <dbReference type="Proteomes" id="UP000826513"/>
    </source>
</evidence>
<feature type="compositionally biased region" description="Polar residues" evidence="1">
    <location>
        <begin position="51"/>
        <end position="65"/>
    </location>
</feature>
<dbReference type="Pfam" id="PF06945">
    <property type="entry name" value="DUF1289"/>
    <property type="match status" value="1"/>
</dbReference>
<evidence type="ECO:0000256" key="1">
    <source>
        <dbReference type="SAM" id="MobiDB-lite"/>
    </source>
</evidence>
<evidence type="ECO:0000313" key="2">
    <source>
        <dbReference type="EMBL" id="QCI97601.1"/>
    </source>
</evidence>
<feature type="region of interest" description="Disordered" evidence="1">
    <location>
        <begin position="46"/>
        <end position="65"/>
    </location>
</feature>
<dbReference type="InterPro" id="IPR010710">
    <property type="entry name" value="DUF1289"/>
</dbReference>
<dbReference type="RefSeq" id="WP_037172094.1">
    <property type="nucleotide sequence ID" value="NZ_CP039691.1"/>
</dbReference>